<comment type="caution">
    <text evidence="1">The sequence shown here is derived from an EMBL/GenBank/DDBJ whole genome shotgun (WGS) entry which is preliminary data.</text>
</comment>
<dbReference type="Proteomes" id="UP001172386">
    <property type="component" value="Unassembled WGS sequence"/>
</dbReference>
<accession>A0ACC2ZTZ7</accession>
<reference evidence="1" key="1">
    <citation type="submission" date="2022-10" db="EMBL/GenBank/DDBJ databases">
        <title>Culturing micro-colonial fungi from biological soil crusts in the Mojave desert and describing Neophaeococcomyces mojavensis, and introducing the new genera and species Taxawa tesnikishii.</title>
        <authorList>
            <person name="Kurbessoian T."/>
            <person name="Stajich J.E."/>
        </authorList>
    </citation>
    <scope>NUCLEOTIDE SEQUENCE</scope>
    <source>
        <strain evidence="1">JES_112</strain>
    </source>
</reference>
<protein>
    <submittedName>
        <fullName evidence="1">Uncharacterized protein</fullName>
    </submittedName>
</protein>
<dbReference type="EMBL" id="JAPDRQ010000285">
    <property type="protein sequence ID" value="KAJ9651070.1"/>
    <property type="molecule type" value="Genomic_DNA"/>
</dbReference>
<name>A0ACC2ZTZ7_9EURO</name>
<sequence>MEELVLKPGGYSYDNRYVVIGGLGSGNCSKVYIAQDNDRSAKCHSQLVALKVLYQDPDGIVSLEERIARGELPELLKDSGDRLLLPTRLIEFQVPHDPRSSYHTALVMTTLAGPSIFEYAKTCDFSRLPVNMALVAMTDAVSSLAYLHRHNIGHGDFHNRNLLLLPSSPMSRWPTNKLEAYTARRPFGIHASKLESAHMEDMMSFFAENDMRFDGRVLLTDFGSSYEGQGPEWLTGDARFVINAPERLEERAWGLPSDIWSLGCTIIEVLAGIEIFRPNSLRYPGPTDFGDTEVKQRIYELLPPWRWEPNELKSEMKSLWPPALSTVICRQLEDLLEKMLVLEPERRLKIHEVAETWRTIGIC</sequence>
<evidence type="ECO:0000313" key="1">
    <source>
        <dbReference type="EMBL" id="KAJ9651070.1"/>
    </source>
</evidence>
<evidence type="ECO:0000313" key="2">
    <source>
        <dbReference type="Proteomes" id="UP001172386"/>
    </source>
</evidence>
<organism evidence="1 2">
    <name type="scientific">Neophaeococcomyces mojaviensis</name>
    <dbReference type="NCBI Taxonomy" id="3383035"/>
    <lineage>
        <taxon>Eukaryota</taxon>
        <taxon>Fungi</taxon>
        <taxon>Dikarya</taxon>
        <taxon>Ascomycota</taxon>
        <taxon>Pezizomycotina</taxon>
        <taxon>Eurotiomycetes</taxon>
        <taxon>Chaetothyriomycetidae</taxon>
        <taxon>Chaetothyriales</taxon>
        <taxon>Chaetothyriales incertae sedis</taxon>
        <taxon>Neophaeococcomyces</taxon>
    </lineage>
</organism>
<gene>
    <name evidence="1" type="ORF">H2198_009649</name>
</gene>
<proteinExistence type="predicted"/>
<keyword evidence="2" id="KW-1185">Reference proteome</keyword>